<comment type="caution">
    <text evidence="1">The sequence shown here is derived from an EMBL/GenBank/DDBJ whole genome shotgun (WGS) entry which is preliminary data.</text>
</comment>
<dbReference type="STRING" id="133385.A0A2T9YT79"/>
<proteinExistence type="predicted"/>
<evidence type="ECO:0000313" key="2">
    <source>
        <dbReference type="Proteomes" id="UP000245383"/>
    </source>
</evidence>
<evidence type="ECO:0008006" key="3">
    <source>
        <dbReference type="Google" id="ProtNLM"/>
    </source>
</evidence>
<dbReference type="AlphaFoldDB" id="A0A2T9YT79"/>
<name>A0A2T9YT79_9FUNG</name>
<dbReference type="SUPFAM" id="SSF50630">
    <property type="entry name" value="Acid proteases"/>
    <property type="match status" value="1"/>
</dbReference>
<organism evidence="1 2">
    <name type="scientific">Smittium simulii</name>
    <dbReference type="NCBI Taxonomy" id="133385"/>
    <lineage>
        <taxon>Eukaryota</taxon>
        <taxon>Fungi</taxon>
        <taxon>Fungi incertae sedis</taxon>
        <taxon>Zoopagomycota</taxon>
        <taxon>Kickxellomycotina</taxon>
        <taxon>Harpellomycetes</taxon>
        <taxon>Harpellales</taxon>
        <taxon>Legeriomycetaceae</taxon>
        <taxon>Smittium</taxon>
    </lineage>
</organism>
<dbReference type="Proteomes" id="UP000245383">
    <property type="component" value="Unassembled WGS sequence"/>
</dbReference>
<gene>
    <name evidence="1" type="ORF">BB561_001780</name>
</gene>
<dbReference type="Gene3D" id="2.40.70.10">
    <property type="entry name" value="Acid Proteases"/>
    <property type="match status" value="1"/>
</dbReference>
<keyword evidence="2" id="KW-1185">Reference proteome</keyword>
<protein>
    <recommendedName>
        <fullName evidence="3">Aspartic peptidase DDI1-type domain-containing protein</fullName>
    </recommendedName>
</protein>
<dbReference type="InterPro" id="IPR021109">
    <property type="entry name" value="Peptidase_aspartic_dom_sf"/>
</dbReference>
<accession>A0A2T9YT79</accession>
<evidence type="ECO:0000313" key="1">
    <source>
        <dbReference type="EMBL" id="PVU95531.1"/>
    </source>
</evidence>
<dbReference type="EMBL" id="MBFR01000054">
    <property type="protein sequence ID" value="PVU95531.1"/>
    <property type="molecule type" value="Genomic_DNA"/>
</dbReference>
<sequence length="300" mass="34062">MDFELFDGKSKLLQELIGSDTEELEILETDLLKNTPVKKSLIDEYQNIDMKQLKDEVQDLCEGFSSLKEHLGHATADCYKMKRQQANTENVDSAIEKTSLDQTKTSGFLAIEEKDTELLALNFQPEKRMRIKEIINKDYQNLATRKVVATSDNNVPPIKKIQKKQKDEEDDQKEEVADSLSFILTQIKGQDVPIYLDTGARFSIMDKDFLEAMGLPTENLKEKTIVRPVSGPPIDISEYVTCNVEFETEKGNVAVLIRLDAIQELKATIDYEKKTVTLVGIEEIVEVNLISRASLILQEK</sequence>
<reference evidence="1 2" key="1">
    <citation type="journal article" date="2018" name="MBio">
        <title>Comparative Genomics Reveals the Core Gene Toolbox for the Fungus-Insect Symbiosis.</title>
        <authorList>
            <person name="Wang Y."/>
            <person name="Stata M."/>
            <person name="Wang W."/>
            <person name="Stajich J.E."/>
            <person name="White M.M."/>
            <person name="Moncalvo J.M."/>
        </authorList>
    </citation>
    <scope>NUCLEOTIDE SEQUENCE [LARGE SCALE GENOMIC DNA]</scope>
    <source>
        <strain evidence="1 2">SWE-8-4</strain>
    </source>
</reference>